<protein>
    <submittedName>
        <fullName evidence="1">Uncharacterized protein</fullName>
    </submittedName>
</protein>
<evidence type="ECO:0000313" key="1">
    <source>
        <dbReference type="EMBL" id="CAH3013939.1"/>
    </source>
</evidence>
<keyword evidence="2" id="KW-1185">Reference proteome</keyword>
<name>A0ABN8LER9_9CNID</name>
<organism evidence="1 2">
    <name type="scientific">Porites evermanni</name>
    <dbReference type="NCBI Taxonomy" id="104178"/>
    <lineage>
        <taxon>Eukaryota</taxon>
        <taxon>Metazoa</taxon>
        <taxon>Cnidaria</taxon>
        <taxon>Anthozoa</taxon>
        <taxon>Hexacorallia</taxon>
        <taxon>Scleractinia</taxon>
        <taxon>Fungiina</taxon>
        <taxon>Poritidae</taxon>
        <taxon>Porites</taxon>
    </lineage>
</organism>
<evidence type="ECO:0000313" key="2">
    <source>
        <dbReference type="Proteomes" id="UP001159427"/>
    </source>
</evidence>
<gene>
    <name evidence="1" type="ORF">PEVE_00028703</name>
</gene>
<comment type="caution">
    <text evidence="1">The sequence shown here is derived from an EMBL/GenBank/DDBJ whole genome shotgun (WGS) entry which is preliminary data.</text>
</comment>
<accession>A0ABN8LER9</accession>
<proteinExistence type="predicted"/>
<sequence>MTGAYNVCCNVFVWLFGSYWQYWCNRGPVLGLQRLNQRLNRHQNQATLLRDLSMTERIAVENNDYGHYDDGPFPFQCTDAI</sequence>
<dbReference type="EMBL" id="CALNXI010000004">
    <property type="protein sequence ID" value="CAH3013939.1"/>
    <property type="molecule type" value="Genomic_DNA"/>
</dbReference>
<dbReference type="Proteomes" id="UP001159427">
    <property type="component" value="Unassembled WGS sequence"/>
</dbReference>
<reference evidence="1 2" key="1">
    <citation type="submission" date="2022-05" db="EMBL/GenBank/DDBJ databases">
        <authorList>
            <consortium name="Genoscope - CEA"/>
            <person name="William W."/>
        </authorList>
    </citation>
    <scope>NUCLEOTIDE SEQUENCE [LARGE SCALE GENOMIC DNA]</scope>
</reference>